<dbReference type="RefSeq" id="WP_199463571.1">
    <property type="nucleotide sequence ID" value="NZ_JAEMUH010000015.1"/>
</dbReference>
<protein>
    <submittedName>
        <fullName evidence="1">ADP-ribosylglycohydrolase family protein</fullName>
    </submittedName>
</protein>
<evidence type="ECO:0000313" key="2">
    <source>
        <dbReference type="Proteomes" id="UP000598488"/>
    </source>
</evidence>
<dbReference type="SUPFAM" id="SSF101478">
    <property type="entry name" value="ADP-ribosylglycohydrolase"/>
    <property type="match status" value="1"/>
</dbReference>
<gene>
    <name evidence="1" type="ORF">JHD44_14940</name>
</gene>
<sequence>MYSLATLWCFCHSASFEDAILLAADLRDKADTTAAVYGQIVGAFKSAKWEYFADLILFYFLS</sequence>
<dbReference type="Proteomes" id="UP000598488">
    <property type="component" value="Unassembled WGS sequence"/>
</dbReference>
<reference evidence="1 2" key="1">
    <citation type="submission" date="2020-12" db="EMBL/GenBank/DDBJ databases">
        <title>Comparative genome analysis of fungal antagonists Marinomonas ostreistagni 398 and M. spartinae 468.</title>
        <authorList>
            <person name="Fields J.L."/>
            <person name="Mavrodi O.V."/>
            <person name="Biber P.D."/>
            <person name="Indest K.J."/>
            <person name="Mavrodi D.V."/>
        </authorList>
    </citation>
    <scope>NUCLEOTIDE SEQUENCE [LARGE SCALE GENOMIC DNA]</scope>
    <source>
        <strain evidence="1 2">USM7</strain>
    </source>
</reference>
<proteinExistence type="predicted"/>
<keyword evidence="2" id="KW-1185">Reference proteome</keyword>
<comment type="caution">
    <text evidence="1">The sequence shown here is derived from an EMBL/GenBank/DDBJ whole genome shotgun (WGS) entry which is preliminary data.</text>
</comment>
<dbReference type="EMBL" id="JAEMUH010000015">
    <property type="protein sequence ID" value="MBJ7551983.1"/>
    <property type="molecule type" value="Genomic_DNA"/>
</dbReference>
<evidence type="ECO:0000313" key="1">
    <source>
        <dbReference type="EMBL" id="MBJ7551983.1"/>
    </source>
</evidence>
<organism evidence="1 2">
    <name type="scientific">Marinomonas ostreistagni</name>
    <dbReference type="NCBI Taxonomy" id="359209"/>
    <lineage>
        <taxon>Bacteria</taxon>
        <taxon>Pseudomonadati</taxon>
        <taxon>Pseudomonadota</taxon>
        <taxon>Gammaproteobacteria</taxon>
        <taxon>Oceanospirillales</taxon>
        <taxon>Oceanospirillaceae</taxon>
        <taxon>Marinomonas</taxon>
    </lineage>
</organism>
<dbReference type="InterPro" id="IPR005502">
    <property type="entry name" value="Ribosyl_crysJ1"/>
</dbReference>
<dbReference type="InterPro" id="IPR036705">
    <property type="entry name" value="Ribosyl_crysJ1_sf"/>
</dbReference>
<dbReference type="Gene3D" id="1.10.4080.10">
    <property type="entry name" value="ADP-ribosylation/Crystallin J1"/>
    <property type="match status" value="1"/>
</dbReference>
<name>A0ABS0ZE84_9GAMM</name>
<accession>A0ABS0ZE84</accession>
<dbReference type="Pfam" id="PF03747">
    <property type="entry name" value="ADP_ribosyl_GH"/>
    <property type="match status" value="1"/>
</dbReference>